<dbReference type="GO" id="GO:0016779">
    <property type="term" value="F:nucleotidyltransferase activity"/>
    <property type="evidence" value="ECO:0007669"/>
    <property type="project" value="InterPro"/>
</dbReference>
<dbReference type="SUPFAM" id="SSF81301">
    <property type="entry name" value="Nucleotidyltransferase"/>
    <property type="match status" value="1"/>
</dbReference>
<comment type="caution">
    <text evidence="2">The sequence shown here is derived from an EMBL/GenBank/DDBJ whole genome shotgun (WGS) entry which is preliminary data.</text>
</comment>
<protein>
    <submittedName>
        <fullName evidence="2">Nucleotidyltransferase domain-containing protein</fullName>
    </submittedName>
</protein>
<dbReference type="AlphaFoldDB" id="A0A832ALD9"/>
<organism evidence="2">
    <name type="scientific">Ignisphaera aggregans</name>
    <dbReference type="NCBI Taxonomy" id="334771"/>
    <lineage>
        <taxon>Archaea</taxon>
        <taxon>Thermoproteota</taxon>
        <taxon>Thermoprotei</taxon>
        <taxon>Desulfurococcales</taxon>
        <taxon>Desulfurococcaceae</taxon>
        <taxon>Ignisphaera</taxon>
    </lineage>
</organism>
<evidence type="ECO:0000259" key="1">
    <source>
        <dbReference type="Pfam" id="PF01909"/>
    </source>
</evidence>
<feature type="domain" description="Polymerase nucleotidyl transferase" evidence="1">
    <location>
        <begin position="25"/>
        <end position="107"/>
    </location>
</feature>
<dbReference type="EMBL" id="DTAU01000093">
    <property type="protein sequence ID" value="HFQ78965.1"/>
    <property type="molecule type" value="Genomic_DNA"/>
</dbReference>
<dbReference type="Gene3D" id="3.30.460.10">
    <property type="entry name" value="Beta Polymerase, domain 2"/>
    <property type="match status" value="1"/>
</dbReference>
<dbReference type="InterPro" id="IPR002934">
    <property type="entry name" value="Polymerase_NTP_transf_dom"/>
</dbReference>
<proteinExistence type="predicted"/>
<gene>
    <name evidence="2" type="ORF">ENT99_04595</name>
</gene>
<dbReference type="InterPro" id="IPR043519">
    <property type="entry name" value="NT_sf"/>
</dbReference>
<evidence type="ECO:0000313" key="2">
    <source>
        <dbReference type="EMBL" id="HFQ78965.1"/>
    </source>
</evidence>
<reference evidence="2" key="1">
    <citation type="journal article" date="2020" name="mSystems">
        <title>Genome- and Community-Level Interaction Insights into Carbon Utilization and Element Cycling Functions of Hydrothermarchaeota in Hydrothermal Sediment.</title>
        <authorList>
            <person name="Zhou Z."/>
            <person name="Liu Y."/>
            <person name="Xu W."/>
            <person name="Pan J."/>
            <person name="Luo Z.H."/>
            <person name="Li M."/>
        </authorList>
    </citation>
    <scope>NUCLEOTIDE SEQUENCE</scope>
    <source>
        <strain evidence="2">SpSt-629</strain>
    </source>
</reference>
<dbReference type="PANTHER" id="PTHR43449">
    <property type="entry name" value="NUCLEOTIDYLTRANSFERASE"/>
    <property type="match status" value="1"/>
</dbReference>
<dbReference type="CDD" id="cd05403">
    <property type="entry name" value="NT_KNTase_like"/>
    <property type="match status" value="1"/>
</dbReference>
<sequence>MGDKCLEKVVEKRIKRAGWALSKAKEFTECIKKIFRSIVLVVLFGSYARGDFNEWSDIDILIVVDDVLPKKPTERIDMVVPCITAVEAPIEPIIISRNEFEDLKKKKNPAIVDAIDNGIPIINNTDNRYNTPDIAT</sequence>
<dbReference type="PANTHER" id="PTHR43449:SF3">
    <property type="entry name" value="POLYMERASE NUCLEOTIDYL TRANSFERASE DOMAIN-CONTAINING PROTEIN"/>
    <property type="match status" value="1"/>
</dbReference>
<dbReference type="Pfam" id="PF01909">
    <property type="entry name" value="NTP_transf_2"/>
    <property type="match status" value="1"/>
</dbReference>
<name>A0A832ALD9_9CREN</name>
<keyword evidence="2" id="KW-0808">Transferase</keyword>
<accession>A0A832ALD9</accession>